<reference evidence="1" key="1">
    <citation type="submission" date="2022-10" db="EMBL/GenBank/DDBJ databases">
        <title>Chitiniphilus purpureus sp. nov., a novel chitin-degrading bacterium isolated from crawfish pond sediment.</title>
        <authorList>
            <person name="Li K."/>
        </authorList>
    </citation>
    <scope>NUCLEOTIDE SEQUENCE</scope>
    <source>
        <strain evidence="1">CD1</strain>
    </source>
</reference>
<evidence type="ECO:0000313" key="2">
    <source>
        <dbReference type="Proteomes" id="UP001061302"/>
    </source>
</evidence>
<evidence type="ECO:0000313" key="1">
    <source>
        <dbReference type="EMBL" id="UXY13824.1"/>
    </source>
</evidence>
<dbReference type="RefSeq" id="WP_263123092.1">
    <property type="nucleotide sequence ID" value="NZ_CP106753.1"/>
</dbReference>
<organism evidence="1 2">
    <name type="scientific">Chitiniphilus purpureus</name>
    <dbReference type="NCBI Taxonomy" id="2981137"/>
    <lineage>
        <taxon>Bacteria</taxon>
        <taxon>Pseudomonadati</taxon>
        <taxon>Pseudomonadota</taxon>
        <taxon>Betaproteobacteria</taxon>
        <taxon>Neisseriales</taxon>
        <taxon>Chitinibacteraceae</taxon>
        <taxon>Chitiniphilus</taxon>
    </lineage>
</organism>
<protein>
    <submittedName>
        <fullName evidence="1">Uncharacterized protein</fullName>
    </submittedName>
</protein>
<dbReference type="EMBL" id="CP106753">
    <property type="protein sequence ID" value="UXY13824.1"/>
    <property type="molecule type" value="Genomic_DNA"/>
</dbReference>
<accession>A0ABY6DHK8</accession>
<proteinExistence type="predicted"/>
<dbReference type="Proteomes" id="UP001061302">
    <property type="component" value="Chromosome"/>
</dbReference>
<gene>
    <name evidence="1" type="ORF">N8I74_10870</name>
</gene>
<sequence>MTQHTEAEVRVFAEWHANFANPNDARTAAMLTAYADRLAADAAVERDIDIPISAQDERTAFESYWYNHYHSGSIKARSNGRYFGEAVNSAWDAWQARAALYTPPAAPQVPEGYALLPTHALTEILADADIGPPIDAAGCCLECGQWTPWRHPEAHDHDEGCRAPSRYAQRRNWKARLSALIATASASPTGEQP</sequence>
<keyword evidence="2" id="KW-1185">Reference proteome</keyword>
<name>A0ABY6DHK8_9NEIS</name>